<feature type="binding site" evidence="14">
    <location>
        <begin position="183"/>
        <end position="184"/>
    </location>
    <ligand>
        <name>S-adenosyl-L-methionine</name>
        <dbReference type="ChEBI" id="CHEBI:59789"/>
    </ligand>
</feature>
<keyword evidence="6 14" id="KW-0489">Methyltransferase</keyword>
<keyword evidence="5 14" id="KW-0698">rRNA processing</keyword>
<keyword evidence="7 14" id="KW-0808">Transferase</keyword>
<evidence type="ECO:0000256" key="10">
    <source>
        <dbReference type="ARBA" id="ARBA00022723"/>
    </source>
</evidence>
<comment type="function">
    <text evidence="14">Specifically methylates position 2 of adenine 2503 in 23S rRNA and position 2 of adenine 37 in tRNAs. m2A2503 modification seems to play a crucial role in the proofreading step occurring at the peptidyl transferase center and thus would serve to optimize ribosomal fidelity.</text>
</comment>
<evidence type="ECO:0000256" key="11">
    <source>
        <dbReference type="ARBA" id="ARBA00023004"/>
    </source>
</evidence>
<feature type="binding site" evidence="14">
    <location>
        <position position="129"/>
    </location>
    <ligand>
        <name>[4Fe-4S] cluster</name>
        <dbReference type="ChEBI" id="CHEBI:49883"/>
        <note>4Fe-4S-S-AdoMet</note>
    </ligand>
</feature>
<feature type="disulfide bond" description="(transient)" evidence="14">
    <location>
        <begin position="122"/>
        <end position="359"/>
    </location>
</feature>
<dbReference type="CDD" id="cd01335">
    <property type="entry name" value="Radical_SAM"/>
    <property type="match status" value="1"/>
</dbReference>
<dbReference type="GO" id="GO:0051539">
    <property type="term" value="F:4 iron, 4 sulfur cluster binding"/>
    <property type="evidence" value="ECO:0007669"/>
    <property type="project" value="UniProtKB-UniRule"/>
</dbReference>
<evidence type="ECO:0000256" key="1">
    <source>
        <dbReference type="ARBA" id="ARBA00004496"/>
    </source>
</evidence>
<comment type="cofactor">
    <cofactor evidence="14">
        <name>[4Fe-4S] cluster</name>
        <dbReference type="ChEBI" id="CHEBI:49883"/>
    </cofactor>
    <text evidence="14">Binds 1 [4Fe-4S] cluster. The cluster is coordinated with 3 cysteines and an exchangeable S-adenosyl-L-methionine.</text>
</comment>
<keyword evidence="11 14" id="KW-0408">Iron</keyword>
<comment type="miscellaneous">
    <text evidence="14">Reaction proceeds by a ping-pong mechanism involving intermediate methylation of a conserved cysteine residue.</text>
</comment>
<evidence type="ECO:0000256" key="2">
    <source>
        <dbReference type="ARBA" id="ARBA00007544"/>
    </source>
</evidence>
<proteinExistence type="inferred from homology"/>
<dbReference type="InterPro" id="IPR048641">
    <property type="entry name" value="RlmN_N"/>
</dbReference>
<evidence type="ECO:0000256" key="9">
    <source>
        <dbReference type="ARBA" id="ARBA00022694"/>
    </source>
</evidence>
<feature type="active site" description="Proton acceptor" evidence="14">
    <location>
        <position position="109"/>
    </location>
</feature>
<dbReference type="SFLD" id="SFLDF00275">
    <property type="entry name" value="adenosine_C2_methyltransferase"/>
    <property type="match status" value="1"/>
</dbReference>
<keyword evidence="10 14" id="KW-0479">Metal-binding</keyword>
<dbReference type="GO" id="GO:0030488">
    <property type="term" value="P:tRNA methylation"/>
    <property type="evidence" value="ECO:0007669"/>
    <property type="project" value="UniProtKB-UniRule"/>
</dbReference>
<comment type="caution">
    <text evidence="16">The sequence shown here is derived from an EMBL/GenBank/DDBJ whole genome shotgun (WGS) entry which is preliminary data.</text>
</comment>
<evidence type="ECO:0000256" key="3">
    <source>
        <dbReference type="ARBA" id="ARBA00022485"/>
    </source>
</evidence>
<dbReference type="InterPro" id="IPR007197">
    <property type="entry name" value="rSAM"/>
</dbReference>
<dbReference type="HAMAP" id="MF_01849">
    <property type="entry name" value="RNA_methyltr_RlmN"/>
    <property type="match status" value="1"/>
</dbReference>
<dbReference type="FunFam" id="3.20.20.70:FF:000008">
    <property type="entry name" value="Dual-specificity RNA methyltransferase RlmN"/>
    <property type="match status" value="1"/>
</dbReference>
<dbReference type="FunFam" id="1.10.150.530:FF:000003">
    <property type="entry name" value="Dual-specificity RNA methyltransferase RlmN"/>
    <property type="match status" value="1"/>
</dbReference>
<dbReference type="GO" id="GO:0019843">
    <property type="term" value="F:rRNA binding"/>
    <property type="evidence" value="ECO:0007669"/>
    <property type="project" value="UniProtKB-UniRule"/>
</dbReference>
<keyword evidence="3 14" id="KW-0004">4Fe-4S</keyword>
<protein>
    <recommendedName>
        <fullName evidence="14">Dual-specificity RNA methyltransferase RlmN</fullName>
        <ecNumber evidence="14">2.1.1.192</ecNumber>
    </recommendedName>
    <alternativeName>
        <fullName evidence="14">23S rRNA (adenine(2503)-C(2))-methyltransferase</fullName>
    </alternativeName>
    <alternativeName>
        <fullName evidence="14">23S rRNA m2A2503 methyltransferase</fullName>
    </alternativeName>
    <alternativeName>
        <fullName evidence="14">Ribosomal RNA large subunit methyltransferase N</fullName>
    </alternativeName>
    <alternativeName>
        <fullName evidence="14">tRNA (adenine(37)-C(2))-methyltransferase</fullName>
    </alternativeName>
    <alternativeName>
        <fullName evidence="14">tRNA m2A37 methyltransferase</fullName>
    </alternativeName>
</protein>
<keyword evidence="4 14" id="KW-0963">Cytoplasm</keyword>
<dbReference type="RefSeq" id="WP_074823416.1">
    <property type="nucleotide sequence ID" value="NZ_FOLW01000007.1"/>
</dbReference>
<keyword evidence="13 14" id="KW-1015">Disulfide bond</keyword>
<feature type="binding site" evidence="14">
    <location>
        <position position="136"/>
    </location>
    <ligand>
        <name>[4Fe-4S] cluster</name>
        <dbReference type="ChEBI" id="CHEBI:49883"/>
        <note>4Fe-4S-S-AdoMet</note>
    </ligand>
</feature>
<comment type="catalytic activity">
    <reaction evidence="14">
        <text>adenosine(37) in tRNA + 2 reduced [2Fe-2S]-[ferredoxin] + 2 S-adenosyl-L-methionine = 2-methyladenosine(37) in tRNA + 5'-deoxyadenosine + L-methionine + 2 oxidized [2Fe-2S]-[ferredoxin] + S-adenosyl-L-homocysteine</text>
        <dbReference type="Rhea" id="RHEA:43332"/>
        <dbReference type="Rhea" id="RHEA-COMP:10000"/>
        <dbReference type="Rhea" id="RHEA-COMP:10001"/>
        <dbReference type="Rhea" id="RHEA-COMP:10162"/>
        <dbReference type="Rhea" id="RHEA-COMP:10485"/>
        <dbReference type="ChEBI" id="CHEBI:17319"/>
        <dbReference type="ChEBI" id="CHEBI:33737"/>
        <dbReference type="ChEBI" id="CHEBI:33738"/>
        <dbReference type="ChEBI" id="CHEBI:57844"/>
        <dbReference type="ChEBI" id="CHEBI:57856"/>
        <dbReference type="ChEBI" id="CHEBI:59789"/>
        <dbReference type="ChEBI" id="CHEBI:74411"/>
        <dbReference type="ChEBI" id="CHEBI:74497"/>
        <dbReference type="EC" id="2.1.1.192"/>
    </reaction>
</comment>
<keyword evidence="8 14" id="KW-0949">S-adenosyl-L-methionine</keyword>
<dbReference type="GO" id="GO:0002935">
    <property type="term" value="F:tRNA (adenine(37)-C2)-methyltransferase activity"/>
    <property type="evidence" value="ECO:0007669"/>
    <property type="project" value="UniProtKB-UniRule"/>
</dbReference>
<sequence>MSATISTSSEERISATNPSEKINLLDLNRQAMREFFASIGEKPFRADQIMKWIYQFGYDDFEQMTDINKVLRAKLQQIAEIRAPEVVTEQRSSDGTIKWAIAVGDQQVETVYIPEEDRATLCVSSQVGCALECKFCSTAQQGFNRNLRVSEIIGQVWRAAKIIGPARVAGQRPITNVVMMGMGEPLLNLTNVVPAMDIMLDDFGFGLSKRRVTLSTSGVVPALDKLGEMIDVALAISLHAPNDQIRDDIVPINRKYNIETFLAAVRRYLDKSNANQGRVTVEYVMLDHINDGTEHAHQLAECLKDTPSKINLIPWNPFPGAPYGRSSNSRVDRFSKVLMEYGFTVIVRKTRGEDIDAACGQLAGDVIDRTKRTLKKRMNGEPISVKTV</sequence>
<comment type="catalytic activity">
    <reaction evidence="14">
        <text>adenosine(2503) in 23S rRNA + 2 reduced [2Fe-2S]-[ferredoxin] + 2 S-adenosyl-L-methionine = 2-methyladenosine(2503) in 23S rRNA + 5'-deoxyadenosine + L-methionine + 2 oxidized [2Fe-2S]-[ferredoxin] + S-adenosyl-L-homocysteine</text>
        <dbReference type="Rhea" id="RHEA:42916"/>
        <dbReference type="Rhea" id="RHEA-COMP:10000"/>
        <dbReference type="Rhea" id="RHEA-COMP:10001"/>
        <dbReference type="Rhea" id="RHEA-COMP:10152"/>
        <dbReference type="Rhea" id="RHEA-COMP:10282"/>
        <dbReference type="ChEBI" id="CHEBI:17319"/>
        <dbReference type="ChEBI" id="CHEBI:33737"/>
        <dbReference type="ChEBI" id="CHEBI:33738"/>
        <dbReference type="ChEBI" id="CHEBI:57844"/>
        <dbReference type="ChEBI" id="CHEBI:57856"/>
        <dbReference type="ChEBI" id="CHEBI:59789"/>
        <dbReference type="ChEBI" id="CHEBI:74411"/>
        <dbReference type="ChEBI" id="CHEBI:74497"/>
        <dbReference type="EC" id="2.1.1.192"/>
    </reaction>
</comment>
<dbReference type="InterPro" id="IPR013785">
    <property type="entry name" value="Aldolase_TIM"/>
</dbReference>
<dbReference type="PANTHER" id="PTHR30544:SF5">
    <property type="entry name" value="RADICAL SAM CORE DOMAIN-CONTAINING PROTEIN"/>
    <property type="match status" value="1"/>
</dbReference>
<evidence type="ECO:0000256" key="12">
    <source>
        <dbReference type="ARBA" id="ARBA00023014"/>
    </source>
</evidence>
<dbReference type="SFLD" id="SFLDS00029">
    <property type="entry name" value="Radical_SAM"/>
    <property type="match status" value="1"/>
</dbReference>
<evidence type="ECO:0000256" key="7">
    <source>
        <dbReference type="ARBA" id="ARBA00022679"/>
    </source>
</evidence>
<dbReference type="SFLD" id="SFLDG01062">
    <property type="entry name" value="methyltransferase_(Class_A)"/>
    <property type="match status" value="1"/>
</dbReference>
<feature type="binding site" evidence="14">
    <location>
        <position position="133"/>
    </location>
    <ligand>
        <name>[4Fe-4S] cluster</name>
        <dbReference type="ChEBI" id="CHEBI:49883"/>
        <note>4Fe-4S-S-AdoMet</note>
    </ligand>
</feature>
<evidence type="ECO:0000256" key="6">
    <source>
        <dbReference type="ARBA" id="ARBA00022603"/>
    </source>
</evidence>
<feature type="active site" description="S-methylcysteine intermediate" evidence="14">
    <location>
        <position position="359"/>
    </location>
</feature>
<evidence type="ECO:0000259" key="15">
    <source>
        <dbReference type="PROSITE" id="PS51918"/>
    </source>
</evidence>
<dbReference type="Gene3D" id="1.10.150.530">
    <property type="match status" value="1"/>
</dbReference>
<reference evidence="16 17" key="1">
    <citation type="submission" date="2016-10" db="EMBL/GenBank/DDBJ databases">
        <authorList>
            <person name="Varghese N."/>
            <person name="Submissions S."/>
        </authorList>
    </citation>
    <scope>NUCLEOTIDE SEQUENCE [LARGE SCALE GENOMIC DNA]</scope>
    <source>
        <strain evidence="16 17">DSM 5563</strain>
    </source>
</reference>
<feature type="binding site" evidence="14">
    <location>
        <position position="215"/>
    </location>
    <ligand>
        <name>S-adenosyl-L-methionine</name>
        <dbReference type="ChEBI" id="CHEBI:59789"/>
    </ligand>
</feature>
<dbReference type="NCBIfam" id="TIGR00048">
    <property type="entry name" value="rRNA_mod_RlmN"/>
    <property type="match status" value="1"/>
</dbReference>
<dbReference type="EMBL" id="FOLW01000007">
    <property type="protein sequence ID" value="SFD07347.1"/>
    <property type="molecule type" value="Genomic_DNA"/>
</dbReference>
<keyword evidence="9 14" id="KW-0819">tRNA processing</keyword>
<evidence type="ECO:0000256" key="14">
    <source>
        <dbReference type="HAMAP-Rule" id="MF_01849"/>
    </source>
</evidence>
<name>A0AAJ5BHR8_9GAMM</name>
<evidence type="ECO:0000256" key="5">
    <source>
        <dbReference type="ARBA" id="ARBA00022552"/>
    </source>
</evidence>
<evidence type="ECO:0000256" key="13">
    <source>
        <dbReference type="ARBA" id="ARBA00023157"/>
    </source>
</evidence>
<dbReference type="PROSITE" id="PS51918">
    <property type="entry name" value="RADICAL_SAM"/>
    <property type="match status" value="1"/>
</dbReference>
<dbReference type="SUPFAM" id="SSF102114">
    <property type="entry name" value="Radical SAM enzymes"/>
    <property type="match status" value="1"/>
</dbReference>
<dbReference type="Pfam" id="PF04055">
    <property type="entry name" value="Radical_SAM"/>
    <property type="match status" value="1"/>
</dbReference>
<dbReference type="EC" id="2.1.1.192" evidence="14"/>
<dbReference type="PIRSF" id="PIRSF006004">
    <property type="entry name" value="CHP00048"/>
    <property type="match status" value="1"/>
</dbReference>
<evidence type="ECO:0000256" key="4">
    <source>
        <dbReference type="ARBA" id="ARBA00022490"/>
    </source>
</evidence>
<accession>A0AAJ5BHR8</accession>
<organism evidence="16 17">
    <name type="scientific">Pragia fontium DSM 5563 = ATCC 49100</name>
    <dbReference type="NCBI Taxonomy" id="1122977"/>
    <lineage>
        <taxon>Bacteria</taxon>
        <taxon>Pseudomonadati</taxon>
        <taxon>Pseudomonadota</taxon>
        <taxon>Gammaproteobacteria</taxon>
        <taxon>Enterobacterales</taxon>
        <taxon>Budviciaceae</taxon>
        <taxon>Pragia</taxon>
    </lineage>
</organism>
<dbReference type="InterPro" id="IPR058240">
    <property type="entry name" value="rSAM_sf"/>
</dbReference>
<dbReference type="InterPro" id="IPR004383">
    <property type="entry name" value="rRNA_lsu_MTrfase_RlmN/Cfr"/>
</dbReference>
<dbReference type="Gene3D" id="3.20.20.70">
    <property type="entry name" value="Aldolase class I"/>
    <property type="match status" value="1"/>
</dbReference>
<feature type="binding site" evidence="14">
    <location>
        <begin position="237"/>
        <end position="239"/>
    </location>
    <ligand>
        <name>S-adenosyl-L-methionine</name>
        <dbReference type="ChEBI" id="CHEBI:59789"/>
    </ligand>
</feature>
<evidence type="ECO:0000256" key="8">
    <source>
        <dbReference type="ARBA" id="ARBA00022691"/>
    </source>
</evidence>
<evidence type="ECO:0000313" key="16">
    <source>
        <dbReference type="EMBL" id="SFD07347.1"/>
    </source>
</evidence>
<feature type="binding site" evidence="14">
    <location>
        <position position="316"/>
    </location>
    <ligand>
        <name>S-adenosyl-L-methionine</name>
        <dbReference type="ChEBI" id="CHEBI:59789"/>
    </ligand>
</feature>
<dbReference type="GO" id="GO:0046872">
    <property type="term" value="F:metal ion binding"/>
    <property type="evidence" value="ECO:0007669"/>
    <property type="project" value="UniProtKB-KW"/>
</dbReference>
<dbReference type="Pfam" id="PF21016">
    <property type="entry name" value="RlmN_N"/>
    <property type="match status" value="1"/>
</dbReference>
<keyword evidence="12 14" id="KW-0411">Iron-sulfur</keyword>
<dbReference type="GO" id="GO:0070040">
    <property type="term" value="F:rRNA (adenine(2503)-C2-)-methyltransferase activity"/>
    <property type="evidence" value="ECO:0007669"/>
    <property type="project" value="UniProtKB-UniRule"/>
</dbReference>
<gene>
    <name evidence="14" type="primary">rlmN</name>
    <name evidence="16" type="ORF">SAMN02745723_107168</name>
</gene>
<evidence type="ECO:0000313" key="17">
    <source>
        <dbReference type="Proteomes" id="UP000226420"/>
    </source>
</evidence>
<dbReference type="GO" id="GO:0070475">
    <property type="term" value="P:rRNA base methylation"/>
    <property type="evidence" value="ECO:0007669"/>
    <property type="project" value="UniProtKB-UniRule"/>
</dbReference>
<dbReference type="InterPro" id="IPR027492">
    <property type="entry name" value="RNA_MTrfase_RlmN"/>
</dbReference>
<dbReference type="NCBIfam" id="NF008396">
    <property type="entry name" value="PRK11194.1"/>
    <property type="match status" value="1"/>
</dbReference>
<dbReference type="AlphaFoldDB" id="A0AAJ5BHR8"/>
<dbReference type="GO" id="GO:0005737">
    <property type="term" value="C:cytoplasm"/>
    <property type="evidence" value="ECO:0007669"/>
    <property type="project" value="UniProtKB-SubCell"/>
</dbReference>
<comment type="subcellular location">
    <subcellularLocation>
        <location evidence="1 14">Cytoplasm</location>
    </subcellularLocation>
</comment>
<dbReference type="GO" id="GO:0000049">
    <property type="term" value="F:tRNA binding"/>
    <property type="evidence" value="ECO:0007669"/>
    <property type="project" value="UniProtKB-UniRule"/>
</dbReference>
<feature type="domain" description="Radical SAM core" evidence="15">
    <location>
        <begin position="115"/>
        <end position="354"/>
    </location>
</feature>
<dbReference type="InterPro" id="IPR040072">
    <property type="entry name" value="Methyltransferase_A"/>
</dbReference>
<comment type="similarity">
    <text evidence="2 14">Belongs to the radical SAM superfamily. RlmN family.</text>
</comment>
<dbReference type="PANTHER" id="PTHR30544">
    <property type="entry name" value="23S RRNA METHYLTRANSFERASE"/>
    <property type="match status" value="1"/>
</dbReference>
<dbReference type="Proteomes" id="UP000226420">
    <property type="component" value="Unassembled WGS sequence"/>
</dbReference>